<organism evidence="3 4">
    <name type="scientific">Kibdelosporangium philippinense</name>
    <dbReference type="NCBI Taxonomy" id="211113"/>
    <lineage>
        <taxon>Bacteria</taxon>
        <taxon>Bacillati</taxon>
        <taxon>Actinomycetota</taxon>
        <taxon>Actinomycetes</taxon>
        <taxon>Pseudonocardiales</taxon>
        <taxon>Pseudonocardiaceae</taxon>
        <taxon>Kibdelosporangium</taxon>
    </lineage>
</organism>
<feature type="domain" description="PDZ" evidence="2">
    <location>
        <begin position="148"/>
        <end position="218"/>
    </location>
</feature>
<comment type="caution">
    <text evidence="3">The sequence shown here is derived from an EMBL/GenBank/DDBJ whole genome shotgun (WGS) entry which is preliminary data.</text>
</comment>
<dbReference type="EMBL" id="JAJVCN010000001">
    <property type="protein sequence ID" value="MCE7002671.1"/>
    <property type="molecule type" value="Genomic_DNA"/>
</dbReference>
<evidence type="ECO:0000313" key="4">
    <source>
        <dbReference type="Proteomes" id="UP001521150"/>
    </source>
</evidence>
<dbReference type="CDD" id="cd07814">
    <property type="entry name" value="SRPBCC_CalC_Aha1-like"/>
    <property type="match status" value="1"/>
</dbReference>
<evidence type="ECO:0000313" key="3">
    <source>
        <dbReference type="EMBL" id="MCE7002671.1"/>
    </source>
</evidence>
<dbReference type="InterPro" id="IPR036034">
    <property type="entry name" value="PDZ_sf"/>
</dbReference>
<evidence type="ECO:0000259" key="2">
    <source>
        <dbReference type="SMART" id="SM00228"/>
    </source>
</evidence>
<dbReference type="Gene3D" id="2.30.42.10">
    <property type="match status" value="1"/>
</dbReference>
<dbReference type="Pfam" id="PF13180">
    <property type="entry name" value="PDZ_2"/>
    <property type="match status" value="1"/>
</dbReference>
<dbReference type="Gene3D" id="3.30.530.20">
    <property type="match status" value="1"/>
</dbReference>
<dbReference type="InterPro" id="IPR001478">
    <property type="entry name" value="PDZ"/>
</dbReference>
<dbReference type="Pfam" id="PF08327">
    <property type="entry name" value="AHSA1"/>
    <property type="match status" value="1"/>
</dbReference>
<dbReference type="InterPro" id="IPR013538">
    <property type="entry name" value="ASHA1/2-like_C"/>
</dbReference>
<keyword evidence="4" id="KW-1185">Reference proteome</keyword>
<protein>
    <submittedName>
        <fullName evidence="3">SRPBCC domain-containing protein</fullName>
    </submittedName>
</protein>
<comment type="similarity">
    <text evidence="1">Belongs to the AHA1 family.</text>
</comment>
<dbReference type="InterPro" id="IPR023393">
    <property type="entry name" value="START-like_dom_sf"/>
</dbReference>
<reference evidence="3 4" key="1">
    <citation type="submission" date="2021-12" db="EMBL/GenBank/DDBJ databases">
        <title>Genome sequence of Kibdelosporangium philippinense ATCC 49844.</title>
        <authorList>
            <person name="Fedorov E.A."/>
            <person name="Omeragic M."/>
            <person name="Shalygina K.F."/>
            <person name="Maclea K.S."/>
        </authorList>
    </citation>
    <scope>NUCLEOTIDE SEQUENCE [LARGE SCALE GENOMIC DNA]</scope>
    <source>
        <strain evidence="3 4">ATCC 49844</strain>
    </source>
</reference>
<name>A0ABS8Z423_9PSEU</name>
<accession>A0ABS8Z423</accession>
<evidence type="ECO:0000256" key="1">
    <source>
        <dbReference type="ARBA" id="ARBA00006817"/>
    </source>
</evidence>
<dbReference type="RefSeq" id="WP_233724040.1">
    <property type="nucleotide sequence ID" value="NZ_JAJVCN010000001.1"/>
</dbReference>
<dbReference type="SUPFAM" id="SSF50156">
    <property type="entry name" value="PDZ domain-like"/>
    <property type="match status" value="1"/>
</dbReference>
<proteinExistence type="inferred from homology"/>
<sequence>MTYGKFQKTFALSVPVDRAWQAFTDAKDLEVWLTGTVQEADVRQGGRIAWAEDDYGRLVWDIVEADPPNKLVYKESSSILPVPTDVTVTFEESQSGTKITVTQAGFGEGENWQTHLDNVGLAWVQTLAALDLYLRTGARFDRFFTFQSGLGMLTDDLLAGPVVLSVDDGAFAAKAGIQRGDIILKLGTAPVFSRSDLWLFNREHPIGEEVEVTYARSGEVLTARAALTEPT</sequence>
<dbReference type="Proteomes" id="UP001521150">
    <property type="component" value="Unassembled WGS sequence"/>
</dbReference>
<dbReference type="SUPFAM" id="SSF55961">
    <property type="entry name" value="Bet v1-like"/>
    <property type="match status" value="1"/>
</dbReference>
<dbReference type="SMART" id="SM00228">
    <property type="entry name" value="PDZ"/>
    <property type="match status" value="1"/>
</dbReference>
<gene>
    <name evidence="3" type="ORF">LWC34_07480</name>
</gene>